<name>A0A1H2FNA3_9BACT</name>
<dbReference type="InterPro" id="IPR036425">
    <property type="entry name" value="MoaB/Mog-like_dom_sf"/>
</dbReference>
<evidence type="ECO:0000256" key="2">
    <source>
        <dbReference type="ARBA" id="ARBA00005046"/>
    </source>
</evidence>
<dbReference type="RefSeq" id="WP_014956371.1">
    <property type="nucleotide sequence ID" value="NZ_FNLL01000004.1"/>
</dbReference>
<feature type="domain" description="MoaB/Mog" evidence="6">
    <location>
        <begin position="17"/>
        <end position="161"/>
    </location>
</feature>
<comment type="function">
    <text evidence="1 5">May be involved in the biosynthesis of molybdopterin.</text>
</comment>
<dbReference type="Pfam" id="PF00994">
    <property type="entry name" value="MoCF_biosynth"/>
    <property type="match status" value="1"/>
</dbReference>
<dbReference type="PIRSF" id="PIRSF006443">
    <property type="entry name" value="MoaB"/>
    <property type="match status" value="1"/>
</dbReference>
<comment type="pathway">
    <text evidence="2 5">Cofactor biosynthesis; molybdopterin biosynthesis.</text>
</comment>
<dbReference type="Proteomes" id="UP000199608">
    <property type="component" value="Unassembled WGS sequence"/>
</dbReference>
<dbReference type="Gene3D" id="3.40.980.10">
    <property type="entry name" value="MoaB/Mog-like domain"/>
    <property type="match status" value="1"/>
</dbReference>
<dbReference type="UniPathway" id="UPA00344"/>
<dbReference type="NCBIfam" id="TIGR00177">
    <property type="entry name" value="molyb_syn"/>
    <property type="match status" value="1"/>
</dbReference>
<dbReference type="InterPro" id="IPR001453">
    <property type="entry name" value="MoaB/Mog_dom"/>
</dbReference>
<proteinExistence type="inferred from homology"/>
<evidence type="ECO:0000256" key="1">
    <source>
        <dbReference type="ARBA" id="ARBA00003487"/>
    </source>
</evidence>
<sequence>MSTHLHKKDAPNHIKIAVISVSTTRGLSEDKSGAWIKKQAKKEGHEVVIHQVVTDEIEAIRELTEHITQKICPDAIIMSGGTGISPKDVTIEAVKPLFKKELTAFGPLFAQLSFEEIDSAAILSRATAGIIQQSIVFCMPGSIKACKLACNELIFPELGHLLKHIKE</sequence>
<keyword evidence="5" id="KW-0501">Molybdenum cofactor biosynthesis</keyword>
<reference evidence="8" key="1">
    <citation type="submission" date="2016-10" db="EMBL/GenBank/DDBJ databases">
        <authorList>
            <person name="Varghese N."/>
            <person name="Submissions S."/>
        </authorList>
    </citation>
    <scope>NUCLEOTIDE SEQUENCE [LARGE SCALE GENOMIC DNA]</scope>
    <source>
        <strain evidence="8">DSM 3384</strain>
    </source>
</reference>
<evidence type="ECO:0000313" key="7">
    <source>
        <dbReference type="EMBL" id="SDU08867.1"/>
    </source>
</evidence>
<dbReference type="EMBL" id="FNLL01000004">
    <property type="protein sequence ID" value="SDU08867.1"/>
    <property type="molecule type" value="Genomic_DNA"/>
</dbReference>
<keyword evidence="8" id="KW-1185">Reference proteome</keyword>
<gene>
    <name evidence="7" type="ORF">SAMN04487931_104254</name>
</gene>
<dbReference type="GO" id="GO:0006777">
    <property type="term" value="P:Mo-molybdopterin cofactor biosynthetic process"/>
    <property type="evidence" value="ECO:0007669"/>
    <property type="project" value="UniProtKB-UniRule"/>
</dbReference>
<dbReference type="PANTHER" id="PTHR43232">
    <property type="entry name" value="MOLYBDENUM COFACTOR BIOSYNTHESIS PROTEIN B"/>
    <property type="match status" value="1"/>
</dbReference>
<organism evidence="7 8">
    <name type="scientific">Desulfobacula phenolica</name>
    <dbReference type="NCBI Taxonomy" id="90732"/>
    <lineage>
        <taxon>Bacteria</taxon>
        <taxon>Pseudomonadati</taxon>
        <taxon>Thermodesulfobacteriota</taxon>
        <taxon>Desulfobacteria</taxon>
        <taxon>Desulfobacterales</taxon>
        <taxon>Desulfobacteraceae</taxon>
        <taxon>Desulfobacula</taxon>
    </lineage>
</organism>
<evidence type="ECO:0000256" key="4">
    <source>
        <dbReference type="ARBA" id="ARBA00015262"/>
    </source>
</evidence>
<dbReference type="GO" id="GO:0005829">
    <property type="term" value="C:cytosol"/>
    <property type="evidence" value="ECO:0007669"/>
    <property type="project" value="TreeGrafter"/>
</dbReference>
<comment type="similarity">
    <text evidence="3 5">Belongs to the MoaB/Mog family.</text>
</comment>
<protein>
    <recommendedName>
        <fullName evidence="4 5">Molybdenum cofactor biosynthesis protein B</fullName>
    </recommendedName>
</protein>
<dbReference type="PANTHER" id="PTHR43232:SF2">
    <property type="entry name" value="MOLYBDENUM COFACTOR BIOSYNTHESIS PROTEIN B"/>
    <property type="match status" value="1"/>
</dbReference>
<dbReference type="SUPFAM" id="SSF53218">
    <property type="entry name" value="Molybdenum cofactor biosynthesis proteins"/>
    <property type="match status" value="1"/>
</dbReference>
<evidence type="ECO:0000313" key="8">
    <source>
        <dbReference type="Proteomes" id="UP000199608"/>
    </source>
</evidence>
<dbReference type="InterPro" id="IPR012245">
    <property type="entry name" value="MoaB"/>
</dbReference>
<evidence type="ECO:0000256" key="5">
    <source>
        <dbReference type="PIRNR" id="PIRNR006443"/>
    </source>
</evidence>
<dbReference type="CDD" id="cd00886">
    <property type="entry name" value="MogA_MoaB"/>
    <property type="match status" value="1"/>
</dbReference>
<dbReference type="FunFam" id="3.40.980.10:FF:000006">
    <property type="entry name" value="Molybdenum cofactor biosynthesis protein B"/>
    <property type="match status" value="1"/>
</dbReference>
<evidence type="ECO:0000256" key="3">
    <source>
        <dbReference type="ARBA" id="ARBA00006112"/>
    </source>
</evidence>
<evidence type="ECO:0000259" key="6">
    <source>
        <dbReference type="SMART" id="SM00852"/>
    </source>
</evidence>
<accession>A0A1H2FNA3</accession>
<dbReference type="AlphaFoldDB" id="A0A1H2FNA3"/>
<dbReference type="SMART" id="SM00852">
    <property type="entry name" value="MoCF_biosynth"/>
    <property type="match status" value="1"/>
</dbReference>